<dbReference type="SUPFAM" id="SSF63829">
    <property type="entry name" value="Calcium-dependent phosphotriesterase"/>
    <property type="match status" value="1"/>
</dbReference>
<keyword evidence="4" id="KW-1185">Reference proteome</keyword>
<dbReference type="InterPro" id="IPR005511">
    <property type="entry name" value="SMP-30"/>
</dbReference>
<reference evidence="3 4" key="1">
    <citation type="submission" date="2017-05" db="EMBL/GenBank/DDBJ databases">
        <authorList>
            <person name="Varghese N."/>
            <person name="Submissions S."/>
        </authorList>
    </citation>
    <scope>NUCLEOTIDE SEQUENCE [LARGE SCALE GENOMIC DNA]</scope>
    <source>
        <strain evidence="3 4">DSM 15949</strain>
    </source>
</reference>
<organism evidence="3 4">
    <name type="scientific">Roseibium denhamense</name>
    <dbReference type="NCBI Taxonomy" id="76305"/>
    <lineage>
        <taxon>Bacteria</taxon>
        <taxon>Pseudomonadati</taxon>
        <taxon>Pseudomonadota</taxon>
        <taxon>Alphaproteobacteria</taxon>
        <taxon>Hyphomicrobiales</taxon>
        <taxon>Stappiaceae</taxon>
        <taxon>Roseibium</taxon>
    </lineage>
</organism>
<dbReference type="RefSeq" id="WP_155190264.1">
    <property type="nucleotide sequence ID" value="NZ_BAAAEA010000001.1"/>
</dbReference>
<evidence type="ECO:0000313" key="3">
    <source>
        <dbReference type="EMBL" id="SMP10180.1"/>
    </source>
</evidence>
<dbReference type="PRINTS" id="PR01790">
    <property type="entry name" value="SMP30FAMILY"/>
</dbReference>
<dbReference type="Proteomes" id="UP001157914">
    <property type="component" value="Unassembled WGS sequence"/>
</dbReference>
<evidence type="ECO:0000256" key="1">
    <source>
        <dbReference type="ARBA" id="ARBA00008853"/>
    </source>
</evidence>
<proteinExistence type="inferred from homology"/>
<evidence type="ECO:0000259" key="2">
    <source>
        <dbReference type="Pfam" id="PF08450"/>
    </source>
</evidence>
<dbReference type="PANTHER" id="PTHR10907:SF47">
    <property type="entry name" value="REGUCALCIN"/>
    <property type="match status" value="1"/>
</dbReference>
<evidence type="ECO:0000313" key="4">
    <source>
        <dbReference type="Proteomes" id="UP001157914"/>
    </source>
</evidence>
<comment type="similarity">
    <text evidence="1">Belongs to the SMP-30/CGR1 family.</text>
</comment>
<sequence>MNQIFDERQCLLGEGPLWHPERQQLFWFDILNNRLLTLEKGQPKQWQFDEFVSAAGWVTQDALLIASESQLFLFDLNTGQSQKLFELEADNPMTRSNDGRADAFGGFWIGTMGKNAETGAGSIYRFYKGEVRRLFKNITISNSICFTPDGRATYFADTATNEIKKVDLDAEGWPAAPPETFIDLTAKKLNPDGSVVDADGYLWNAQWGASRVARYSPKGEFVSAVQFSAEQVSCPAFGGPDLKTLFATSAADGLSGTDDGKTFVYEAGIKGQPEHRVRL</sequence>
<protein>
    <submittedName>
        <fullName evidence="3">Sugar lactone lactonase YvrE</fullName>
    </submittedName>
</protein>
<dbReference type="InterPro" id="IPR013658">
    <property type="entry name" value="SGL"/>
</dbReference>
<feature type="domain" description="SMP-30/Gluconolactonase/LRE-like region" evidence="2">
    <location>
        <begin position="12"/>
        <end position="250"/>
    </location>
</feature>
<dbReference type="InterPro" id="IPR011042">
    <property type="entry name" value="6-blade_b-propeller_TolB-like"/>
</dbReference>
<dbReference type="EMBL" id="FXTT01000001">
    <property type="protein sequence ID" value="SMP10180.1"/>
    <property type="molecule type" value="Genomic_DNA"/>
</dbReference>
<name>A0ABY1NHY7_9HYPH</name>
<accession>A0ABY1NHY7</accession>
<dbReference type="Pfam" id="PF08450">
    <property type="entry name" value="SGL"/>
    <property type="match status" value="1"/>
</dbReference>
<dbReference type="Gene3D" id="2.120.10.30">
    <property type="entry name" value="TolB, C-terminal domain"/>
    <property type="match status" value="1"/>
</dbReference>
<gene>
    <name evidence="3" type="ORF">SAMN06265374_1187</name>
</gene>
<comment type="caution">
    <text evidence="3">The sequence shown here is derived from an EMBL/GenBank/DDBJ whole genome shotgun (WGS) entry which is preliminary data.</text>
</comment>
<dbReference type="PANTHER" id="PTHR10907">
    <property type="entry name" value="REGUCALCIN"/>
    <property type="match status" value="1"/>
</dbReference>